<sequence length="403" mass="42970">MLSLTPLSACSPLPNTRLTATLLLTTLLYAGVGGKCTGLQACLDPYVHGSVKAEATPAFCSLAAHTSDCMKSLSSSCRSDIPYETQRGMLEKYIKTYDCATILANHRPPPTTPQDAASTTVEKCQYRGTTPPAHCGLFGDPHLKTFSGAYMTCGVGGAWPLLDTPALAIQVTNEQVGPDNHATATTKVTVLVKEHGACGGERTYEASAEALPRAFVDGTTWTGGTPLSPHTQVRERVPGEHVLITVSHINATVAVRKIEKYLTVLVSLPESEVGEGGELQLCVGGCPDSERLPRSPPRPVVSPAMAKSQAVKLCKEYNVTDYYLDSCIFDLMATGDKSFRVAALAAQRDLWEHDPIGAQRLLLNCSEPPCVWDVSAAAISASPSITLLFVVLLLLSGTRWAGR</sequence>
<dbReference type="Pfam" id="PF06534">
    <property type="entry name" value="RGM_C"/>
    <property type="match status" value="1"/>
</dbReference>
<dbReference type="GO" id="GO:0005886">
    <property type="term" value="C:plasma membrane"/>
    <property type="evidence" value="ECO:0007669"/>
    <property type="project" value="UniProtKB-SubCell"/>
</dbReference>
<keyword evidence="5 9" id="KW-0732">Signal</keyword>
<evidence type="ECO:0000256" key="8">
    <source>
        <dbReference type="ARBA" id="ARBA00023288"/>
    </source>
</evidence>
<evidence type="ECO:0000256" key="4">
    <source>
        <dbReference type="ARBA" id="ARBA00022622"/>
    </source>
</evidence>
<accession>A0A0P4WA59</accession>
<dbReference type="InterPro" id="IPR010536">
    <property type="entry name" value="RGM_N"/>
</dbReference>
<protein>
    <submittedName>
        <fullName evidence="12">Uncharacterized protein</fullName>
    </submittedName>
</protein>
<evidence type="ECO:0000256" key="1">
    <source>
        <dbReference type="ARBA" id="ARBA00004609"/>
    </source>
</evidence>
<dbReference type="GO" id="GO:0015026">
    <property type="term" value="F:coreceptor activity"/>
    <property type="evidence" value="ECO:0007669"/>
    <property type="project" value="TreeGrafter"/>
</dbReference>
<dbReference type="GO" id="GO:0030509">
    <property type="term" value="P:BMP signaling pathway"/>
    <property type="evidence" value="ECO:0007669"/>
    <property type="project" value="TreeGrafter"/>
</dbReference>
<evidence type="ECO:0000256" key="9">
    <source>
        <dbReference type="SAM" id="SignalP"/>
    </source>
</evidence>
<evidence type="ECO:0000313" key="12">
    <source>
        <dbReference type="EMBL" id="JAI63202.1"/>
    </source>
</evidence>
<dbReference type="PANTHER" id="PTHR31428:SF6">
    <property type="entry name" value="REPULSIVE GUIDANCE MOLECULE B HOMOLOG DRAG-1"/>
    <property type="match status" value="1"/>
</dbReference>
<keyword evidence="7" id="KW-0325">Glycoprotein</keyword>
<dbReference type="EMBL" id="GDRN01074657">
    <property type="protein sequence ID" value="JAI63202.1"/>
    <property type="molecule type" value="Transcribed_RNA"/>
</dbReference>
<feature type="domain" description="Repulsive guidance molecule C-terminal" evidence="10">
    <location>
        <begin position="133"/>
        <end position="352"/>
    </location>
</feature>
<feature type="domain" description="Repulsive guidance molecule N-terminal" evidence="11">
    <location>
        <begin position="40"/>
        <end position="100"/>
    </location>
</feature>
<evidence type="ECO:0000259" key="10">
    <source>
        <dbReference type="Pfam" id="PF06534"/>
    </source>
</evidence>
<dbReference type="InterPro" id="IPR040287">
    <property type="entry name" value="RGM"/>
</dbReference>
<dbReference type="Gene3D" id="3.40.1000.10">
    <property type="entry name" value="Mog1/PsbP, alpha/beta/alpha sandwich"/>
    <property type="match status" value="1"/>
</dbReference>
<evidence type="ECO:0000256" key="7">
    <source>
        <dbReference type="ARBA" id="ARBA00023180"/>
    </source>
</evidence>
<comment type="similarity">
    <text evidence="2">Belongs to the repulsive guidance molecule (RGM) family.</text>
</comment>
<keyword evidence="6" id="KW-0472">Membrane</keyword>
<organism evidence="12">
    <name type="scientific">Scylla olivacea</name>
    <name type="common">Orange mud crab</name>
    <name type="synonym">Cancer olivacea</name>
    <dbReference type="NCBI Taxonomy" id="85551"/>
    <lineage>
        <taxon>Eukaryota</taxon>
        <taxon>Metazoa</taxon>
        <taxon>Ecdysozoa</taxon>
        <taxon>Arthropoda</taxon>
        <taxon>Crustacea</taxon>
        <taxon>Multicrustacea</taxon>
        <taxon>Malacostraca</taxon>
        <taxon>Eumalacostraca</taxon>
        <taxon>Eucarida</taxon>
        <taxon>Decapoda</taxon>
        <taxon>Pleocyemata</taxon>
        <taxon>Brachyura</taxon>
        <taxon>Eubrachyura</taxon>
        <taxon>Portunoidea</taxon>
        <taxon>Portunidae</taxon>
        <taxon>Portuninae</taxon>
        <taxon>Scylla</taxon>
    </lineage>
</organism>
<evidence type="ECO:0000256" key="3">
    <source>
        <dbReference type="ARBA" id="ARBA00022475"/>
    </source>
</evidence>
<feature type="chain" id="PRO_5006070462" evidence="9">
    <location>
        <begin position="35"/>
        <end position="403"/>
    </location>
</feature>
<evidence type="ECO:0000259" key="11">
    <source>
        <dbReference type="Pfam" id="PF06535"/>
    </source>
</evidence>
<dbReference type="GO" id="GO:0098552">
    <property type="term" value="C:side of membrane"/>
    <property type="evidence" value="ECO:0007669"/>
    <property type="project" value="UniProtKB-KW"/>
</dbReference>
<dbReference type="AlphaFoldDB" id="A0A0P4WA59"/>
<feature type="signal peptide" evidence="9">
    <location>
        <begin position="1"/>
        <end position="34"/>
    </location>
</feature>
<evidence type="ECO:0000256" key="6">
    <source>
        <dbReference type="ARBA" id="ARBA00023136"/>
    </source>
</evidence>
<name>A0A0P4WA59_SCYOL</name>
<keyword evidence="3" id="KW-1003">Cell membrane</keyword>
<comment type="subcellular location">
    <subcellularLocation>
        <location evidence="1">Cell membrane</location>
        <topology evidence="1">Lipid-anchor</topology>
        <topology evidence="1">GPI-anchor</topology>
    </subcellularLocation>
</comment>
<evidence type="ECO:0000256" key="2">
    <source>
        <dbReference type="ARBA" id="ARBA00005321"/>
    </source>
</evidence>
<evidence type="ECO:0000256" key="5">
    <source>
        <dbReference type="ARBA" id="ARBA00022729"/>
    </source>
</evidence>
<reference evidence="12" key="1">
    <citation type="submission" date="2015-09" db="EMBL/GenBank/DDBJ databases">
        <title>Scylla olivacea transcriptome.</title>
        <authorList>
            <person name="Ikhwanuddin M."/>
        </authorList>
    </citation>
    <scope>NUCLEOTIDE SEQUENCE</scope>
</reference>
<proteinExistence type="inferred from homology"/>
<keyword evidence="8" id="KW-0449">Lipoprotein</keyword>
<keyword evidence="4" id="KW-0336">GPI-anchor</keyword>
<dbReference type="InterPro" id="IPR009496">
    <property type="entry name" value="RGM_C"/>
</dbReference>
<dbReference type="PANTHER" id="PTHR31428">
    <property type="entry name" value="RGM DOMAIN FAMILY MEMBER DRAG-1"/>
    <property type="match status" value="1"/>
</dbReference>
<dbReference type="Pfam" id="PF06535">
    <property type="entry name" value="RGM_N"/>
    <property type="match status" value="1"/>
</dbReference>